<dbReference type="GO" id="GO:0046872">
    <property type="term" value="F:metal ion binding"/>
    <property type="evidence" value="ECO:0007669"/>
    <property type="project" value="UniProtKB-KW"/>
</dbReference>
<dbReference type="Pfam" id="PF07992">
    <property type="entry name" value="Pyr_redox_2"/>
    <property type="match status" value="1"/>
</dbReference>
<feature type="domain" description="4Fe-4S ferredoxin-type" evidence="9">
    <location>
        <begin position="148"/>
        <end position="182"/>
    </location>
</feature>
<evidence type="ECO:0000313" key="10">
    <source>
        <dbReference type="EMBL" id="SCY37361.1"/>
    </source>
</evidence>
<keyword evidence="5" id="KW-0274">FAD</keyword>
<dbReference type="InterPro" id="IPR017896">
    <property type="entry name" value="4Fe4S_Fe-S-bd"/>
</dbReference>
<comment type="similarity">
    <text evidence="2">Belongs to the HdrA family.</text>
</comment>
<dbReference type="Proteomes" id="UP000198870">
    <property type="component" value="Unassembled WGS sequence"/>
</dbReference>
<organism evidence="10 11">
    <name type="scientific">Desulfoluna spongiiphila</name>
    <dbReference type="NCBI Taxonomy" id="419481"/>
    <lineage>
        <taxon>Bacteria</taxon>
        <taxon>Pseudomonadati</taxon>
        <taxon>Thermodesulfobacteriota</taxon>
        <taxon>Desulfobacteria</taxon>
        <taxon>Desulfobacterales</taxon>
        <taxon>Desulfolunaceae</taxon>
        <taxon>Desulfoluna</taxon>
    </lineage>
</organism>
<dbReference type="OrthoDB" id="9766627at2"/>
<evidence type="ECO:0000256" key="8">
    <source>
        <dbReference type="ARBA" id="ARBA00023014"/>
    </source>
</evidence>
<dbReference type="InterPro" id="IPR036188">
    <property type="entry name" value="FAD/NAD-bd_sf"/>
</dbReference>
<reference evidence="10 11" key="1">
    <citation type="submission" date="2016-10" db="EMBL/GenBank/DDBJ databases">
        <authorList>
            <person name="de Groot N.N."/>
        </authorList>
    </citation>
    <scope>NUCLEOTIDE SEQUENCE [LARGE SCALE GENOMIC DNA]</scope>
    <source>
        <strain evidence="10 11">AA1</strain>
    </source>
</reference>
<feature type="domain" description="4Fe-4S ferredoxin-type" evidence="9">
    <location>
        <begin position="101"/>
        <end position="130"/>
    </location>
</feature>
<dbReference type="InterPro" id="IPR023753">
    <property type="entry name" value="FAD/NAD-binding_dom"/>
</dbReference>
<evidence type="ECO:0000259" key="9">
    <source>
        <dbReference type="PROSITE" id="PS51379"/>
    </source>
</evidence>
<evidence type="ECO:0000256" key="3">
    <source>
        <dbReference type="ARBA" id="ARBA00022485"/>
    </source>
</evidence>
<keyword evidence="6" id="KW-0560">Oxidoreductase</keyword>
<proteinExistence type="inferred from homology"/>
<dbReference type="GO" id="GO:0051539">
    <property type="term" value="F:4 iron, 4 sulfur cluster binding"/>
    <property type="evidence" value="ECO:0007669"/>
    <property type="project" value="UniProtKB-KW"/>
</dbReference>
<keyword evidence="8" id="KW-0411">Iron-sulfur</keyword>
<keyword evidence="5" id="KW-0285">Flavoprotein</keyword>
<dbReference type="PROSITE" id="PS51379">
    <property type="entry name" value="4FE4S_FER_2"/>
    <property type="match status" value="4"/>
</dbReference>
<dbReference type="Pfam" id="PF12838">
    <property type="entry name" value="Fer4_7"/>
    <property type="match status" value="1"/>
</dbReference>
<evidence type="ECO:0000256" key="6">
    <source>
        <dbReference type="ARBA" id="ARBA00023002"/>
    </source>
</evidence>
<evidence type="ECO:0000256" key="4">
    <source>
        <dbReference type="ARBA" id="ARBA00022723"/>
    </source>
</evidence>
<dbReference type="Pfam" id="PF00037">
    <property type="entry name" value="Fer4"/>
    <property type="match status" value="1"/>
</dbReference>
<accession>A0A1G5FDZ4</accession>
<dbReference type="SUPFAM" id="SSF51905">
    <property type="entry name" value="FAD/NAD(P)-binding domain"/>
    <property type="match status" value="2"/>
</dbReference>
<dbReference type="Pfam" id="PF13450">
    <property type="entry name" value="NAD_binding_8"/>
    <property type="match status" value="1"/>
</dbReference>
<dbReference type="Gene3D" id="3.40.50.720">
    <property type="entry name" value="NAD(P)-binding Rossmann-like Domain"/>
    <property type="match status" value="1"/>
</dbReference>
<feature type="domain" description="4Fe-4S ferredoxin-type" evidence="9">
    <location>
        <begin position="936"/>
        <end position="965"/>
    </location>
</feature>
<keyword evidence="11" id="KW-1185">Reference proteome</keyword>
<evidence type="ECO:0000256" key="1">
    <source>
        <dbReference type="ARBA" id="ARBA00001974"/>
    </source>
</evidence>
<evidence type="ECO:0000313" key="11">
    <source>
        <dbReference type="Proteomes" id="UP000198870"/>
    </source>
</evidence>
<evidence type="ECO:0000256" key="5">
    <source>
        <dbReference type="ARBA" id="ARBA00022827"/>
    </source>
</evidence>
<dbReference type="GO" id="GO:0016491">
    <property type="term" value="F:oxidoreductase activity"/>
    <property type="evidence" value="ECO:0007669"/>
    <property type="project" value="UniProtKB-KW"/>
</dbReference>
<name>A0A1G5FDZ4_9BACT</name>
<keyword evidence="7" id="KW-0408">Iron</keyword>
<dbReference type="PROSITE" id="PS00198">
    <property type="entry name" value="4FE4S_FER_1"/>
    <property type="match status" value="2"/>
</dbReference>
<comment type="cofactor">
    <cofactor evidence="1">
        <name>FAD</name>
        <dbReference type="ChEBI" id="CHEBI:57692"/>
    </cofactor>
</comment>
<dbReference type="SUPFAM" id="SSF54862">
    <property type="entry name" value="4Fe-4S ferredoxins"/>
    <property type="match status" value="1"/>
</dbReference>
<dbReference type="PANTHER" id="PTHR43498">
    <property type="entry name" value="FERREDOXIN:COB-COM HETERODISULFIDE REDUCTASE SUBUNIT A"/>
    <property type="match status" value="1"/>
</dbReference>
<gene>
    <name evidence="10" type="ORF">SAMN05216233_10810</name>
</gene>
<keyword evidence="3" id="KW-0004">4Fe-4S</keyword>
<dbReference type="Gene3D" id="3.30.70.20">
    <property type="match status" value="3"/>
</dbReference>
<dbReference type="EMBL" id="FMUX01000008">
    <property type="protein sequence ID" value="SCY37361.1"/>
    <property type="molecule type" value="Genomic_DNA"/>
</dbReference>
<dbReference type="PANTHER" id="PTHR43498:SF1">
    <property type="entry name" value="COB--COM HETERODISULFIDE REDUCTASE IRON-SULFUR SUBUNIT A"/>
    <property type="match status" value="1"/>
</dbReference>
<dbReference type="AlphaFoldDB" id="A0A1G5FDZ4"/>
<feature type="domain" description="4Fe-4S ferredoxin-type" evidence="9">
    <location>
        <begin position="970"/>
        <end position="999"/>
    </location>
</feature>
<dbReference type="Gene3D" id="3.50.50.60">
    <property type="entry name" value="FAD/NAD(P)-binding domain"/>
    <property type="match status" value="1"/>
</dbReference>
<dbReference type="RefSeq" id="WP_092210878.1">
    <property type="nucleotide sequence ID" value="NZ_FMUX01000008.1"/>
</dbReference>
<dbReference type="InterPro" id="IPR039650">
    <property type="entry name" value="HdrA-like"/>
</dbReference>
<evidence type="ECO:0000256" key="7">
    <source>
        <dbReference type="ARBA" id="ARBA00023004"/>
    </source>
</evidence>
<dbReference type="STRING" id="419481.SAMN05216233_10810"/>
<evidence type="ECO:0000256" key="2">
    <source>
        <dbReference type="ARBA" id="ARBA00006561"/>
    </source>
</evidence>
<sequence length="1011" mass="108736">MTVKQTIGSVLIAGGGIGGIQAALDLANSGYKVYLVEQSPSIGGVMAQLDKTFPTNDCSMCIMSPKLVEVGRHMNIELLTLSEITGVSGEKGDFTVEVFQKARYVDMDKCIACGACTEKCPKKVEDVYNQGLVKRKAIYALYPQAVPLKYCIDADNCLKLTKGKCGICEKTCPAGAINYEDTDKTLSLTVGSIILAPGFKAYDPSGKDIYNYDGSPDVVTSLEFERLLSASGPNQGHVVRMSDHAEPKKIAWLQCIGSRDINTCDNGHCSSVCCMYAIKQAIIAKEHDPSLDCTIFYMDMRTHGKGFESCYNEAKEKHGIRFVRCRVHSVFGQPGDTPGQVLDYVDEATGSLTREIYDIVVLSVGMEISREVKDLAHTLGVELTPGGFCKTGSFNPVATTRDGVFVCGALQGPKDIPQSVIEAGSAALSAGAALASARGTLTKAVTATKETDITGERPRVGVFVCHCGINIGSVVDVPGVRDFARALPFVEYVGDNLYSCSQDTQDAMTKVIKEQNLNRIVVAACSPRTHDPLFQETLINAGLNKYLFEMVNIRNHNSWVHKDHPAEATEKAMEMVRMAVAKVALFAPLSEAELSIDQNALVVGGGLSGMAAARALSGQGYHVSIVERETSLGGQAASLFTTSKGESIQDGLKAMVTDVEADPNIDLFLDAELSDVDGFVGNFNSTVTQGDRTTQTKHGVTIIATGASEHTPDEYLYGKDPRVVTGLELDRKFVAGDSGLRDATCAVFIQCVGSREPNRPYCSRICCTHTVVSALHLKELNPEMQIFVLYRDIRTYGEREALYQEAREKGIIFVRYDVDNKPVVENSGEHLTVTVTDHVLNKPLAIHADLLTLATAVTPYRDEKLARFFKVPINDEGFFAEAHVKLAPSDFAVDGVFLCGLAHYPKPVDESIAQAQAAASSATRLLSGKTINTSGNVAEVNPSLCSGCGVCEAVCPYNAPSLMTEGKDTGKARINPVICKGCGACVASCRSGALQLKGFEEGQLMAMIDNI</sequence>
<dbReference type="InterPro" id="IPR017900">
    <property type="entry name" value="4Fe4S_Fe_S_CS"/>
</dbReference>
<keyword evidence="4" id="KW-0479">Metal-binding</keyword>
<protein>
    <submittedName>
        <fullName evidence="10">Heterodisulfide reductase subunit A</fullName>
    </submittedName>
</protein>